<dbReference type="SUPFAM" id="SSF56112">
    <property type="entry name" value="Protein kinase-like (PK-like)"/>
    <property type="match status" value="1"/>
</dbReference>
<dbReference type="Proteomes" id="UP000518752">
    <property type="component" value="Unassembled WGS sequence"/>
</dbReference>
<feature type="domain" description="Aminoglycoside phosphotransferase" evidence="1">
    <location>
        <begin position="51"/>
        <end position="176"/>
    </location>
</feature>
<name>A0A8H5M328_9AGAR</name>
<dbReference type="OrthoDB" id="2831558at2759"/>
<dbReference type="PANTHER" id="PTHR21310:SF15">
    <property type="entry name" value="AMINOGLYCOSIDE PHOSPHOTRANSFERASE DOMAIN-CONTAINING PROTEIN"/>
    <property type="match status" value="1"/>
</dbReference>
<gene>
    <name evidence="2" type="ORF">D9757_008726</name>
</gene>
<evidence type="ECO:0000313" key="2">
    <source>
        <dbReference type="EMBL" id="KAF5378921.1"/>
    </source>
</evidence>
<protein>
    <recommendedName>
        <fullName evidence="1">Aminoglycoside phosphotransferase domain-containing protein</fullName>
    </recommendedName>
</protein>
<dbReference type="Pfam" id="PF01636">
    <property type="entry name" value="APH"/>
    <property type="match status" value="1"/>
</dbReference>
<accession>A0A8H5M328</accession>
<dbReference type="InterPro" id="IPR051678">
    <property type="entry name" value="AGP_Transferase"/>
</dbReference>
<dbReference type="Gene3D" id="3.90.1200.10">
    <property type="match status" value="1"/>
</dbReference>
<keyword evidence="3" id="KW-1185">Reference proteome</keyword>
<reference evidence="2 3" key="1">
    <citation type="journal article" date="2020" name="ISME J.">
        <title>Uncovering the hidden diversity of litter-decomposition mechanisms in mushroom-forming fungi.</title>
        <authorList>
            <person name="Floudas D."/>
            <person name="Bentzer J."/>
            <person name="Ahren D."/>
            <person name="Johansson T."/>
            <person name="Persson P."/>
            <person name="Tunlid A."/>
        </authorList>
    </citation>
    <scope>NUCLEOTIDE SEQUENCE [LARGE SCALE GENOMIC DNA]</scope>
    <source>
        <strain evidence="2 3">CBS 406.79</strain>
    </source>
</reference>
<proteinExistence type="predicted"/>
<dbReference type="InterPro" id="IPR011009">
    <property type="entry name" value="Kinase-like_dom_sf"/>
</dbReference>
<organism evidence="2 3">
    <name type="scientific">Collybiopsis confluens</name>
    <dbReference type="NCBI Taxonomy" id="2823264"/>
    <lineage>
        <taxon>Eukaryota</taxon>
        <taxon>Fungi</taxon>
        <taxon>Dikarya</taxon>
        <taxon>Basidiomycota</taxon>
        <taxon>Agaricomycotina</taxon>
        <taxon>Agaricomycetes</taxon>
        <taxon>Agaricomycetidae</taxon>
        <taxon>Agaricales</taxon>
        <taxon>Marasmiineae</taxon>
        <taxon>Omphalotaceae</taxon>
        <taxon>Collybiopsis</taxon>
    </lineage>
</organism>
<dbReference type="PANTHER" id="PTHR21310">
    <property type="entry name" value="AMINOGLYCOSIDE PHOSPHOTRANSFERASE-RELATED-RELATED"/>
    <property type="match status" value="1"/>
</dbReference>
<dbReference type="InterPro" id="IPR002575">
    <property type="entry name" value="Aminoglycoside_PTrfase"/>
</dbReference>
<dbReference type="AlphaFoldDB" id="A0A8H5M328"/>
<evidence type="ECO:0000259" key="1">
    <source>
        <dbReference type="Pfam" id="PF01636"/>
    </source>
</evidence>
<sequence>MFNDWTGVSDPWDGVTVDLVAMQRILCQFFHIATDQCGPAIAIGEREASYARVYSFQLPTRSVVARLVAPVRPLFKTENEVAAMDFVRRNTSLPVPIVYVYCSVASNPVGAEWLIMEHMRGVELAGVWDRLKHSQKRTLARNLADFYSQLSRLKADGCGGIYYSVDAVDDSNLTSRTPRWIGAPLPRESLLLLKSHCNHHVGSTYKLGPIHDLSFLNYGIVMPTPSQTMPVFSSEQYIRLVGYNGNPPTRNERDSIERQKCVDLFQSIRSLYPDSSLFGPLDTDCFRFSHGDLHESNILVNPNSGEVTAYIDWETGAFRPSWATVHGVGWFNEDKERHPIDGDDPGNFQNDIEPGDGLLRAFFRSQLGSKNFTLFSFFHGGVELRAVLRAASNDPIPSSNTAPFLVKYFLLGCWNESRRGSFPWDVNAWRHMLIDLDEVSTSNLSSVFSADLKVTGARKNREAAHFRLRVLFLLVRI</sequence>
<dbReference type="EMBL" id="JAACJN010000073">
    <property type="protein sequence ID" value="KAF5378921.1"/>
    <property type="molecule type" value="Genomic_DNA"/>
</dbReference>
<evidence type="ECO:0000313" key="3">
    <source>
        <dbReference type="Proteomes" id="UP000518752"/>
    </source>
</evidence>
<comment type="caution">
    <text evidence="2">The sequence shown here is derived from an EMBL/GenBank/DDBJ whole genome shotgun (WGS) entry which is preliminary data.</text>
</comment>